<dbReference type="InterPro" id="IPR023561">
    <property type="entry name" value="Carbonic_anhydrase_a-class"/>
</dbReference>
<dbReference type="InterPro" id="IPR041891">
    <property type="entry name" value="Alpha_CA_prokaryot-like"/>
</dbReference>
<evidence type="ECO:0000313" key="3">
    <source>
        <dbReference type="EMBL" id="EMF08189.1"/>
    </source>
</evidence>
<dbReference type="AlphaFoldDB" id="M3ARR4"/>
<evidence type="ECO:0000313" key="4">
    <source>
        <dbReference type="Proteomes" id="UP000016931"/>
    </source>
</evidence>
<dbReference type="PROSITE" id="PS51144">
    <property type="entry name" value="ALPHA_CA_2"/>
    <property type="match status" value="1"/>
</dbReference>
<dbReference type="GO" id="GO:0008270">
    <property type="term" value="F:zinc ion binding"/>
    <property type="evidence" value="ECO:0007669"/>
    <property type="project" value="InterPro"/>
</dbReference>
<organism evidence="3 4">
    <name type="scientific">Sphaerulina musiva (strain SO2202)</name>
    <name type="common">Poplar stem canker fungus</name>
    <name type="synonym">Septoria musiva</name>
    <dbReference type="NCBI Taxonomy" id="692275"/>
    <lineage>
        <taxon>Eukaryota</taxon>
        <taxon>Fungi</taxon>
        <taxon>Dikarya</taxon>
        <taxon>Ascomycota</taxon>
        <taxon>Pezizomycotina</taxon>
        <taxon>Dothideomycetes</taxon>
        <taxon>Dothideomycetidae</taxon>
        <taxon>Mycosphaerellales</taxon>
        <taxon>Mycosphaerellaceae</taxon>
        <taxon>Sphaerulina</taxon>
    </lineage>
</organism>
<dbReference type="Proteomes" id="UP000016931">
    <property type="component" value="Unassembled WGS sequence"/>
</dbReference>
<feature type="chain" id="PRO_5004030868" evidence="1">
    <location>
        <begin position="27"/>
        <end position="293"/>
    </location>
</feature>
<dbReference type="InterPro" id="IPR001148">
    <property type="entry name" value="CA_dom"/>
</dbReference>
<feature type="signal peptide" evidence="1">
    <location>
        <begin position="1"/>
        <end position="26"/>
    </location>
</feature>
<dbReference type="InterPro" id="IPR036398">
    <property type="entry name" value="CA_dom_sf"/>
</dbReference>
<evidence type="ECO:0000256" key="1">
    <source>
        <dbReference type="SAM" id="SignalP"/>
    </source>
</evidence>
<dbReference type="GO" id="GO:0004089">
    <property type="term" value="F:carbonate dehydratase activity"/>
    <property type="evidence" value="ECO:0007669"/>
    <property type="project" value="InterPro"/>
</dbReference>
<gene>
    <name evidence="3" type="ORF">SEPMUDRAFT_54963</name>
</gene>
<dbReference type="GeneID" id="27906460"/>
<proteinExistence type="predicted"/>
<name>M3ARR4_SPHMS</name>
<feature type="domain" description="Alpha-carbonic anhydrase" evidence="2">
    <location>
        <begin position="38"/>
        <end position="293"/>
    </location>
</feature>
<dbReference type="eggNOG" id="KOG0382">
    <property type="taxonomic scope" value="Eukaryota"/>
</dbReference>
<dbReference type="OMA" id="SSWHTHI"/>
<accession>M3ARR4</accession>
<dbReference type="STRING" id="692275.M3ARR4"/>
<dbReference type="SMART" id="SM01057">
    <property type="entry name" value="Carb_anhydrase"/>
    <property type="match status" value="1"/>
</dbReference>
<protein>
    <submittedName>
        <fullName evidence="3">Carbonic anhydrase</fullName>
    </submittedName>
</protein>
<keyword evidence="1" id="KW-0732">Signal</keyword>
<keyword evidence="4" id="KW-1185">Reference proteome</keyword>
<dbReference type="PANTHER" id="PTHR18952">
    <property type="entry name" value="CARBONIC ANHYDRASE"/>
    <property type="match status" value="1"/>
</dbReference>
<sequence length="293" mass="32565">MANSLTGLLSQLLFLYLASSPTTTSACFTKRSLPAAEADWSYDAVDHWADSNPSYGTCRNGSHQSPIALNSQSLLSNTTTTTFPHSPSFNYTGFWTGNFSHNGNSLKFDLFPLSSSTGTTTTEEDDVTTLPALTTNNETFYLSSWHTHIPGEHIIDGDTTEAEMHFVHIDLQSKIRAVVAFRLDPSISTESAHSNFFAQLGPFPRDPSTSPRRVESFQPGLVWQDVGKELVEEQGRYWTYSGSLTTPPCSEGVRWFVVEEKFVLGDAQLQELLDVSRFSARRVQRVWRHGVGV</sequence>
<dbReference type="PANTHER" id="PTHR18952:SF274">
    <property type="entry name" value="ALPHA-CARBONIC ANHYDRASE DOMAIN-CONTAINING PROTEIN"/>
    <property type="match status" value="1"/>
</dbReference>
<dbReference type="Pfam" id="PF00194">
    <property type="entry name" value="Carb_anhydrase"/>
    <property type="match status" value="1"/>
</dbReference>
<dbReference type="HOGENOM" id="CLU_039326_4_0_1"/>
<evidence type="ECO:0000259" key="2">
    <source>
        <dbReference type="PROSITE" id="PS51144"/>
    </source>
</evidence>
<dbReference type="EMBL" id="KB456272">
    <property type="protein sequence ID" value="EMF08189.1"/>
    <property type="molecule type" value="Genomic_DNA"/>
</dbReference>
<dbReference type="CDD" id="cd03124">
    <property type="entry name" value="alpha_CA_prokaryotic_like"/>
    <property type="match status" value="1"/>
</dbReference>
<reference evidence="3 4" key="1">
    <citation type="journal article" date="2012" name="PLoS Pathog.">
        <title>Diverse lifestyles and strategies of plant pathogenesis encoded in the genomes of eighteen Dothideomycetes fungi.</title>
        <authorList>
            <person name="Ohm R.A."/>
            <person name="Feau N."/>
            <person name="Henrissat B."/>
            <person name="Schoch C.L."/>
            <person name="Horwitz B.A."/>
            <person name="Barry K.W."/>
            <person name="Condon B.J."/>
            <person name="Copeland A.C."/>
            <person name="Dhillon B."/>
            <person name="Glaser F."/>
            <person name="Hesse C.N."/>
            <person name="Kosti I."/>
            <person name="LaButti K."/>
            <person name="Lindquist E.A."/>
            <person name="Lucas S."/>
            <person name="Salamov A.A."/>
            <person name="Bradshaw R.E."/>
            <person name="Ciuffetti L."/>
            <person name="Hamelin R.C."/>
            <person name="Kema G.H.J."/>
            <person name="Lawrence C."/>
            <person name="Scott J.A."/>
            <person name="Spatafora J.W."/>
            <person name="Turgeon B.G."/>
            <person name="de Wit P.J.G.M."/>
            <person name="Zhong S."/>
            <person name="Goodwin S.B."/>
            <person name="Grigoriev I.V."/>
        </authorList>
    </citation>
    <scope>NUCLEOTIDE SEQUENCE [LARGE SCALE GENOMIC DNA]</scope>
    <source>
        <strain evidence="3 4">SO2202</strain>
    </source>
</reference>
<dbReference type="Gene3D" id="3.10.200.10">
    <property type="entry name" value="Alpha carbonic anhydrase"/>
    <property type="match status" value="1"/>
</dbReference>
<dbReference type="OrthoDB" id="429145at2759"/>
<dbReference type="SUPFAM" id="SSF51069">
    <property type="entry name" value="Carbonic anhydrase"/>
    <property type="match status" value="1"/>
</dbReference>
<dbReference type="RefSeq" id="XP_016756310.1">
    <property type="nucleotide sequence ID" value="XM_016909323.1"/>
</dbReference>